<evidence type="ECO:0000256" key="2">
    <source>
        <dbReference type="SAM" id="MobiDB-lite"/>
    </source>
</evidence>
<name>A0A8X7VZX5_BRACI</name>
<dbReference type="Proteomes" id="UP000886595">
    <property type="component" value="Unassembled WGS sequence"/>
</dbReference>
<accession>A0A8X7VZX5</accession>
<sequence>MESSEDVEVLSRAIEKLLDDKRNREAAGESFIEDDDDQLLLSRIISQVPPFLHPFSFGYQRRRRRRRIISRFFTIIQRKRRGKRQLEESIEEIAKDIKEVKRQNKVTHILLSALILLTLTWQLSEYSMIYMMKERLSHPIRSIGGMFSGMFQGKLRPIKNKLSNAKDEDNHPNGNGTNTGVRIQVPELLRDLGFDDDDE</sequence>
<gene>
    <name evidence="3" type="ORF">Bca52824_014004</name>
</gene>
<dbReference type="OrthoDB" id="782808at2759"/>
<feature type="region of interest" description="Disordered" evidence="2">
    <location>
        <begin position="163"/>
        <end position="182"/>
    </location>
</feature>
<proteinExistence type="predicted"/>
<evidence type="ECO:0000313" key="3">
    <source>
        <dbReference type="EMBL" id="KAG2320791.1"/>
    </source>
</evidence>
<evidence type="ECO:0000313" key="4">
    <source>
        <dbReference type="Proteomes" id="UP000886595"/>
    </source>
</evidence>
<feature type="coiled-coil region" evidence="1">
    <location>
        <begin position="76"/>
        <end position="103"/>
    </location>
</feature>
<protein>
    <submittedName>
        <fullName evidence="3">Uncharacterized protein</fullName>
    </submittedName>
</protein>
<reference evidence="3 4" key="1">
    <citation type="submission" date="2020-02" db="EMBL/GenBank/DDBJ databases">
        <authorList>
            <person name="Ma Q."/>
            <person name="Huang Y."/>
            <person name="Song X."/>
            <person name="Pei D."/>
        </authorList>
    </citation>
    <scope>NUCLEOTIDE SEQUENCE [LARGE SCALE GENOMIC DNA]</scope>
    <source>
        <strain evidence="3">Sxm20200214</strain>
        <tissue evidence="3">Leaf</tissue>
    </source>
</reference>
<keyword evidence="4" id="KW-1185">Reference proteome</keyword>
<dbReference type="PANTHER" id="PTHR35280:SF2">
    <property type="entry name" value="(RAPE) HYPOTHETICAL PROTEIN"/>
    <property type="match status" value="1"/>
</dbReference>
<dbReference type="AlphaFoldDB" id="A0A8X7VZX5"/>
<dbReference type="PANTHER" id="PTHR35280">
    <property type="entry name" value="F17L21.9"/>
    <property type="match status" value="1"/>
</dbReference>
<comment type="caution">
    <text evidence="3">The sequence shown here is derived from an EMBL/GenBank/DDBJ whole genome shotgun (WGS) entry which is preliminary data.</text>
</comment>
<feature type="compositionally biased region" description="Polar residues" evidence="2">
    <location>
        <begin position="172"/>
        <end position="181"/>
    </location>
</feature>
<dbReference type="EMBL" id="JAAMPC010000003">
    <property type="protein sequence ID" value="KAG2320791.1"/>
    <property type="molecule type" value="Genomic_DNA"/>
</dbReference>
<keyword evidence="1" id="KW-0175">Coiled coil</keyword>
<evidence type="ECO:0000256" key="1">
    <source>
        <dbReference type="SAM" id="Coils"/>
    </source>
</evidence>
<organism evidence="3 4">
    <name type="scientific">Brassica carinata</name>
    <name type="common">Ethiopian mustard</name>
    <name type="synonym">Abyssinian cabbage</name>
    <dbReference type="NCBI Taxonomy" id="52824"/>
    <lineage>
        <taxon>Eukaryota</taxon>
        <taxon>Viridiplantae</taxon>
        <taxon>Streptophyta</taxon>
        <taxon>Embryophyta</taxon>
        <taxon>Tracheophyta</taxon>
        <taxon>Spermatophyta</taxon>
        <taxon>Magnoliopsida</taxon>
        <taxon>eudicotyledons</taxon>
        <taxon>Gunneridae</taxon>
        <taxon>Pentapetalae</taxon>
        <taxon>rosids</taxon>
        <taxon>malvids</taxon>
        <taxon>Brassicales</taxon>
        <taxon>Brassicaceae</taxon>
        <taxon>Brassiceae</taxon>
        <taxon>Brassica</taxon>
    </lineage>
</organism>